<dbReference type="RefSeq" id="WP_158348749.1">
    <property type="nucleotide sequence ID" value="NZ_JAHQCW010000032.1"/>
</dbReference>
<dbReference type="PANTHER" id="PTHR10724:SF7">
    <property type="entry name" value="SMALL RIBOSOMAL SUBUNIT PROTEIN BS1C"/>
    <property type="match status" value="1"/>
</dbReference>
<dbReference type="GO" id="GO:0003729">
    <property type="term" value="F:mRNA binding"/>
    <property type="evidence" value="ECO:0007669"/>
    <property type="project" value="UniProtKB-ARBA"/>
</dbReference>
<keyword evidence="3" id="KW-0687">Ribonucleoprotein</keyword>
<dbReference type="PROSITE" id="PS50126">
    <property type="entry name" value="S1"/>
    <property type="match status" value="3"/>
</dbReference>
<evidence type="ECO:0000256" key="3">
    <source>
        <dbReference type="ARBA" id="ARBA00023274"/>
    </source>
</evidence>
<evidence type="ECO:0000313" key="5">
    <source>
        <dbReference type="EMBL" id="MBU9738273.1"/>
    </source>
</evidence>
<dbReference type="GO" id="GO:0005737">
    <property type="term" value="C:cytoplasm"/>
    <property type="evidence" value="ECO:0007669"/>
    <property type="project" value="UniProtKB-ARBA"/>
</dbReference>
<dbReference type="GO" id="GO:0003735">
    <property type="term" value="F:structural constituent of ribosome"/>
    <property type="evidence" value="ECO:0007669"/>
    <property type="project" value="TreeGrafter"/>
</dbReference>
<dbReference type="GO" id="GO:0006412">
    <property type="term" value="P:translation"/>
    <property type="evidence" value="ECO:0007669"/>
    <property type="project" value="TreeGrafter"/>
</dbReference>
<sequence length="315" mass="34387">MSEEQKVDVTPVTEEGASMEDYATELEASFKEIVEGEIMTGVVIAVGDEDVTVDLKYYTEGIIPLDKFSREPGYSLKEHVAAGDEISAAVVKKDDGQGHILLSKIEADDELAWDKLRQLQEEGTVLTVTVKGVVKSGVVAYVEGIRGFIPASKLSLNYVEDLNEFLNKEIQVKVLDVVEEDKRLILSAREILREQAAEERKARISNVQVGLVTEGTVESIQPYGAFINLGSGLSGLVHVSQISEKRIKSPDAVLKVGDKVKVKVIAVKEGKLSLSMKALHDATAQEVVEESYDLPQSEGLSTNLGSLFKNLKLDL</sequence>
<organism evidence="5 6">
    <name type="scientific">Diplocloster agilis</name>
    <dbReference type="NCBI Taxonomy" id="2850323"/>
    <lineage>
        <taxon>Bacteria</taxon>
        <taxon>Bacillati</taxon>
        <taxon>Bacillota</taxon>
        <taxon>Clostridia</taxon>
        <taxon>Lachnospirales</taxon>
        <taxon>Lachnospiraceae</taxon>
        <taxon>Diplocloster</taxon>
    </lineage>
</organism>
<dbReference type="InterPro" id="IPR003029">
    <property type="entry name" value="S1_domain"/>
</dbReference>
<evidence type="ECO:0000313" key="6">
    <source>
        <dbReference type="Proteomes" id="UP000712157"/>
    </source>
</evidence>
<dbReference type="CDD" id="cd04465">
    <property type="entry name" value="S1_RPS1_repeat_ec2_hs2"/>
    <property type="match status" value="1"/>
</dbReference>
<feature type="domain" description="S1 motif" evidence="4">
    <location>
        <begin position="210"/>
        <end position="277"/>
    </location>
</feature>
<comment type="similarity">
    <text evidence="1">Belongs to the bacterial ribosomal protein bS1 family.</text>
</comment>
<dbReference type="SUPFAM" id="SSF50249">
    <property type="entry name" value="Nucleic acid-binding proteins"/>
    <property type="match status" value="3"/>
</dbReference>
<feature type="domain" description="S1 motif" evidence="4">
    <location>
        <begin position="36"/>
        <end position="105"/>
    </location>
</feature>
<accession>A0A949NHH8</accession>
<dbReference type="PRINTS" id="PR00681">
    <property type="entry name" value="RIBOSOMALS1"/>
</dbReference>
<dbReference type="InterPro" id="IPR035104">
    <property type="entry name" value="Ribosomal_protein_S1-like"/>
</dbReference>
<dbReference type="Gene3D" id="2.40.50.140">
    <property type="entry name" value="Nucleic acid-binding proteins"/>
    <property type="match status" value="3"/>
</dbReference>
<proteinExistence type="inferred from homology"/>
<evidence type="ECO:0000256" key="2">
    <source>
        <dbReference type="ARBA" id="ARBA00022980"/>
    </source>
</evidence>
<dbReference type="EMBL" id="JAHQCW010000032">
    <property type="protein sequence ID" value="MBU9738273.1"/>
    <property type="molecule type" value="Genomic_DNA"/>
</dbReference>
<evidence type="ECO:0000256" key="1">
    <source>
        <dbReference type="ARBA" id="ARBA00006767"/>
    </source>
</evidence>
<protein>
    <submittedName>
        <fullName evidence="5">S1 RNA-binding domain-containing protein</fullName>
    </submittedName>
</protein>
<dbReference type="Pfam" id="PF00575">
    <property type="entry name" value="S1"/>
    <property type="match status" value="3"/>
</dbReference>
<dbReference type="InterPro" id="IPR012340">
    <property type="entry name" value="NA-bd_OB-fold"/>
</dbReference>
<dbReference type="AlphaFoldDB" id="A0A949NHH8"/>
<dbReference type="SMART" id="SM00316">
    <property type="entry name" value="S1"/>
    <property type="match status" value="3"/>
</dbReference>
<comment type="caution">
    <text evidence="5">The sequence shown here is derived from an EMBL/GenBank/DDBJ whole genome shotgun (WGS) entry which is preliminary data.</text>
</comment>
<feature type="domain" description="S1 motif" evidence="4">
    <location>
        <begin position="123"/>
        <end position="189"/>
    </location>
</feature>
<dbReference type="CDD" id="cd05687">
    <property type="entry name" value="S1_RPS1_repeat_ec1_hs1"/>
    <property type="match status" value="1"/>
</dbReference>
<dbReference type="FunFam" id="2.40.50.140:FF:000051">
    <property type="entry name" value="RNA-binding transcriptional accessory protein"/>
    <property type="match status" value="1"/>
</dbReference>
<dbReference type="Proteomes" id="UP000712157">
    <property type="component" value="Unassembled WGS sequence"/>
</dbReference>
<dbReference type="InterPro" id="IPR050437">
    <property type="entry name" value="Ribos_protein_bS1-like"/>
</dbReference>
<keyword evidence="6" id="KW-1185">Reference proteome</keyword>
<reference evidence="5" key="1">
    <citation type="submission" date="2021-06" db="EMBL/GenBank/DDBJ databases">
        <title>Description of novel taxa of the family Lachnospiraceae.</title>
        <authorList>
            <person name="Chaplin A.V."/>
            <person name="Sokolova S.R."/>
            <person name="Pikina A.P."/>
            <person name="Korzhanova M."/>
            <person name="Belova V."/>
            <person name="Korostin D."/>
            <person name="Efimov B.A."/>
        </authorList>
    </citation>
    <scope>NUCLEOTIDE SEQUENCE</scope>
    <source>
        <strain evidence="5">ASD5720</strain>
    </source>
</reference>
<dbReference type="PANTHER" id="PTHR10724">
    <property type="entry name" value="30S RIBOSOMAL PROTEIN S1"/>
    <property type="match status" value="1"/>
</dbReference>
<gene>
    <name evidence="5" type="ORF">KTH89_17150</name>
</gene>
<name>A0A949NHH8_9FIRM</name>
<keyword evidence="2" id="KW-0689">Ribosomal protein</keyword>
<evidence type="ECO:0000259" key="4">
    <source>
        <dbReference type="PROSITE" id="PS50126"/>
    </source>
</evidence>